<dbReference type="PROSITE" id="PS50076">
    <property type="entry name" value="DNAJ_2"/>
    <property type="match status" value="1"/>
</dbReference>
<feature type="region of interest" description="Disordered" evidence="1">
    <location>
        <begin position="199"/>
        <end position="218"/>
    </location>
</feature>
<name>A0A9P9DPJ2_9PLEO</name>
<reference evidence="3" key="1">
    <citation type="journal article" date="2021" name="Nat. Commun.">
        <title>Genetic determinants of endophytism in the Arabidopsis root mycobiome.</title>
        <authorList>
            <person name="Mesny F."/>
            <person name="Miyauchi S."/>
            <person name="Thiergart T."/>
            <person name="Pickel B."/>
            <person name="Atanasova L."/>
            <person name="Karlsson M."/>
            <person name="Huettel B."/>
            <person name="Barry K.W."/>
            <person name="Haridas S."/>
            <person name="Chen C."/>
            <person name="Bauer D."/>
            <person name="Andreopoulos W."/>
            <person name="Pangilinan J."/>
            <person name="LaButti K."/>
            <person name="Riley R."/>
            <person name="Lipzen A."/>
            <person name="Clum A."/>
            <person name="Drula E."/>
            <person name="Henrissat B."/>
            <person name="Kohler A."/>
            <person name="Grigoriev I.V."/>
            <person name="Martin F.M."/>
            <person name="Hacquard S."/>
        </authorList>
    </citation>
    <scope>NUCLEOTIDE SEQUENCE</scope>
    <source>
        <strain evidence="3">MPI-CAGE-CH-0243</strain>
    </source>
</reference>
<feature type="compositionally biased region" description="Polar residues" evidence="1">
    <location>
        <begin position="260"/>
        <end position="272"/>
    </location>
</feature>
<dbReference type="Proteomes" id="UP000700596">
    <property type="component" value="Unassembled WGS sequence"/>
</dbReference>
<dbReference type="Gene3D" id="1.10.287.110">
    <property type="entry name" value="DnaJ domain"/>
    <property type="match status" value="1"/>
</dbReference>
<dbReference type="SUPFAM" id="SSF46565">
    <property type="entry name" value="Chaperone J-domain"/>
    <property type="match status" value="1"/>
</dbReference>
<dbReference type="AlphaFoldDB" id="A0A9P9DPJ2"/>
<feature type="compositionally biased region" description="Polar residues" evidence="1">
    <location>
        <begin position="18"/>
        <end position="44"/>
    </location>
</feature>
<feature type="domain" description="J" evidence="2">
    <location>
        <begin position="78"/>
        <end position="137"/>
    </location>
</feature>
<sequence>MTSPQPKSYAVSNPDADMTTSAQTLMSQPGRSSASRSVTPTTPNTQSSFSQLGSSIISSLTTPIDSTVSTRNIDVFVDYYANMGLTSAATRDEIREVYNSNIKAYFDAGNVTKYRALQAAYMVLGNKQTKSEYDRRWVWVVPKATVVAKTESTPTAQQLNNEVDQGLNCLDLEDDSTLSLVNRGQNEDPDALEPAILNELDSLSNPPPPDDTEQNDELNTRKSSLPVNTALPAPIHAESPTPSQTNPPLPPNPPTQETPSVNSNPNPVTGTTLPDPFSPDPQNNNTALKRCQFRQGVTPVLLGLLPYASYVPVQIAYRGRHSHPVLSCGRPLYRGSFAWNGMPK</sequence>
<evidence type="ECO:0000313" key="3">
    <source>
        <dbReference type="EMBL" id="KAH7122291.1"/>
    </source>
</evidence>
<evidence type="ECO:0000259" key="2">
    <source>
        <dbReference type="PROSITE" id="PS50076"/>
    </source>
</evidence>
<keyword evidence="4" id="KW-1185">Reference proteome</keyword>
<dbReference type="OrthoDB" id="10250354at2759"/>
<feature type="compositionally biased region" description="Pro residues" evidence="1">
    <location>
        <begin position="245"/>
        <end position="256"/>
    </location>
</feature>
<feature type="non-terminal residue" evidence="3">
    <location>
        <position position="1"/>
    </location>
</feature>
<dbReference type="InterPro" id="IPR036869">
    <property type="entry name" value="J_dom_sf"/>
</dbReference>
<feature type="region of interest" description="Disordered" evidence="1">
    <location>
        <begin position="232"/>
        <end position="286"/>
    </location>
</feature>
<organism evidence="3 4">
    <name type="scientific">Dendryphion nanum</name>
    <dbReference type="NCBI Taxonomy" id="256645"/>
    <lineage>
        <taxon>Eukaryota</taxon>
        <taxon>Fungi</taxon>
        <taxon>Dikarya</taxon>
        <taxon>Ascomycota</taxon>
        <taxon>Pezizomycotina</taxon>
        <taxon>Dothideomycetes</taxon>
        <taxon>Pleosporomycetidae</taxon>
        <taxon>Pleosporales</taxon>
        <taxon>Torulaceae</taxon>
        <taxon>Dendryphion</taxon>
    </lineage>
</organism>
<proteinExistence type="predicted"/>
<feature type="region of interest" description="Disordered" evidence="1">
    <location>
        <begin position="1"/>
        <end position="50"/>
    </location>
</feature>
<evidence type="ECO:0000313" key="4">
    <source>
        <dbReference type="Proteomes" id="UP000700596"/>
    </source>
</evidence>
<evidence type="ECO:0000256" key="1">
    <source>
        <dbReference type="SAM" id="MobiDB-lite"/>
    </source>
</evidence>
<protein>
    <recommendedName>
        <fullName evidence="2">J domain-containing protein</fullName>
    </recommendedName>
</protein>
<dbReference type="InterPro" id="IPR001623">
    <property type="entry name" value="DnaJ_domain"/>
</dbReference>
<comment type="caution">
    <text evidence="3">The sequence shown here is derived from an EMBL/GenBank/DDBJ whole genome shotgun (WGS) entry which is preliminary data.</text>
</comment>
<dbReference type="EMBL" id="JAGMWT010000009">
    <property type="protein sequence ID" value="KAH7122291.1"/>
    <property type="molecule type" value="Genomic_DNA"/>
</dbReference>
<accession>A0A9P9DPJ2</accession>
<gene>
    <name evidence="3" type="ORF">B0J11DRAFT_607483</name>
</gene>